<accession>A0AAD9R450</accession>
<evidence type="ECO:0000313" key="2">
    <source>
        <dbReference type="Proteomes" id="UP001249851"/>
    </source>
</evidence>
<gene>
    <name evidence="1" type="ORF">P5673_001710</name>
</gene>
<dbReference type="EMBL" id="JARQWQ010000003">
    <property type="protein sequence ID" value="KAK2572730.1"/>
    <property type="molecule type" value="Genomic_DNA"/>
</dbReference>
<proteinExistence type="predicted"/>
<protein>
    <submittedName>
        <fullName evidence="1">Uncharacterized protein</fullName>
    </submittedName>
</protein>
<evidence type="ECO:0000313" key="1">
    <source>
        <dbReference type="EMBL" id="KAK2572730.1"/>
    </source>
</evidence>
<reference evidence="1" key="1">
    <citation type="journal article" date="2023" name="G3 (Bethesda)">
        <title>Whole genome assembly and annotation of the endangered Caribbean coral Acropora cervicornis.</title>
        <authorList>
            <person name="Selwyn J.D."/>
            <person name="Vollmer S.V."/>
        </authorList>
    </citation>
    <scope>NUCLEOTIDE SEQUENCE</scope>
    <source>
        <strain evidence="1">K2</strain>
    </source>
</reference>
<name>A0AAD9R450_ACRCE</name>
<keyword evidence="2" id="KW-1185">Reference proteome</keyword>
<dbReference type="AlphaFoldDB" id="A0AAD9R450"/>
<sequence length="146" mass="16816">MASASYTFTWQMVCGIEFASVIRGHHVYKTEWSPKLGERLVCRKDERKEAKEHDEYASSKLVGHVPIELSFLVFTFLRAHEDNQVVVEVTGSRKLENGLVIPETFEAVTRSRRLGANFYEELNKVKQLCAHMDISIKEMRSKAVRL</sequence>
<reference evidence="1" key="2">
    <citation type="journal article" date="2023" name="Science">
        <title>Genomic signatures of disease resistance in endangered staghorn corals.</title>
        <authorList>
            <person name="Vollmer S.V."/>
            <person name="Selwyn J.D."/>
            <person name="Despard B.A."/>
            <person name="Roesel C.L."/>
        </authorList>
    </citation>
    <scope>NUCLEOTIDE SEQUENCE</scope>
    <source>
        <strain evidence="1">K2</strain>
    </source>
</reference>
<dbReference type="Proteomes" id="UP001249851">
    <property type="component" value="Unassembled WGS sequence"/>
</dbReference>
<comment type="caution">
    <text evidence="1">The sequence shown here is derived from an EMBL/GenBank/DDBJ whole genome shotgun (WGS) entry which is preliminary data.</text>
</comment>
<organism evidence="1 2">
    <name type="scientific">Acropora cervicornis</name>
    <name type="common">Staghorn coral</name>
    <dbReference type="NCBI Taxonomy" id="6130"/>
    <lineage>
        <taxon>Eukaryota</taxon>
        <taxon>Metazoa</taxon>
        <taxon>Cnidaria</taxon>
        <taxon>Anthozoa</taxon>
        <taxon>Hexacorallia</taxon>
        <taxon>Scleractinia</taxon>
        <taxon>Astrocoeniina</taxon>
        <taxon>Acroporidae</taxon>
        <taxon>Acropora</taxon>
    </lineage>
</organism>